<proteinExistence type="inferred from homology"/>
<feature type="domain" description="Carbohydrate kinase FGGY N-terminal" evidence="5">
    <location>
        <begin position="5"/>
        <end position="252"/>
    </location>
</feature>
<dbReference type="PANTHER" id="PTHR43095">
    <property type="entry name" value="SUGAR KINASE"/>
    <property type="match status" value="1"/>
</dbReference>
<evidence type="ECO:0000259" key="5">
    <source>
        <dbReference type="Pfam" id="PF00370"/>
    </source>
</evidence>
<evidence type="ECO:0000256" key="1">
    <source>
        <dbReference type="ARBA" id="ARBA00009156"/>
    </source>
</evidence>
<dbReference type="InterPro" id="IPR050406">
    <property type="entry name" value="FGGY_Carb_Kinase"/>
</dbReference>
<dbReference type="PIRSF" id="PIRSF000538">
    <property type="entry name" value="GlpK"/>
    <property type="match status" value="1"/>
</dbReference>
<feature type="domain" description="Carbohydrate kinase FGGY C-terminal" evidence="6">
    <location>
        <begin position="265"/>
        <end position="458"/>
    </location>
</feature>
<organism evidence="7 8">
    <name type="scientific">Brachyspira catarrhinii</name>
    <dbReference type="NCBI Taxonomy" id="2528966"/>
    <lineage>
        <taxon>Bacteria</taxon>
        <taxon>Pseudomonadati</taxon>
        <taxon>Spirochaetota</taxon>
        <taxon>Spirochaetia</taxon>
        <taxon>Brachyspirales</taxon>
        <taxon>Brachyspiraceae</taxon>
        <taxon>Brachyspira</taxon>
    </lineage>
</organism>
<keyword evidence="8" id="KW-1185">Reference proteome</keyword>
<protein>
    <submittedName>
        <fullName evidence="7">Sugar kinase</fullName>
    </submittedName>
</protein>
<evidence type="ECO:0000256" key="4">
    <source>
        <dbReference type="RuleBase" id="RU003733"/>
    </source>
</evidence>
<evidence type="ECO:0000256" key="2">
    <source>
        <dbReference type="ARBA" id="ARBA00022679"/>
    </source>
</evidence>
<dbReference type="Pfam" id="PF02782">
    <property type="entry name" value="FGGY_C"/>
    <property type="match status" value="1"/>
</dbReference>
<comment type="similarity">
    <text evidence="1 4">Belongs to the FGGY kinase family.</text>
</comment>
<dbReference type="CDD" id="cd00366">
    <property type="entry name" value="ASKHA_NBD_FGGY"/>
    <property type="match status" value="1"/>
</dbReference>
<evidence type="ECO:0000256" key="3">
    <source>
        <dbReference type="ARBA" id="ARBA00022777"/>
    </source>
</evidence>
<dbReference type="PROSITE" id="PS00445">
    <property type="entry name" value="FGGY_KINASES_2"/>
    <property type="match status" value="1"/>
</dbReference>
<reference evidence="7 8" key="1">
    <citation type="journal article" date="2019" name="Anaerobe">
        <title>Brachyspira catarrhinii sp. nov., an anaerobic intestinal spirochaete isolated from vervet monkeys may have been misidentified as Brachyspira aalborgi in previous studies.</title>
        <authorList>
            <person name="Phillips N.D."/>
            <person name="La T."/>
            <person name="Hampson D.J."/>
        </authorList>
    </citation>
    <scope>NUCLEOTIDE SEQUENCE [LARGE SCALE GENOMIC DNA]</scope>
    <source>
        <strain evidence="7 8">Z12</strain>
    </source>
</reference>
<dbReference type="InterPro" id="IPR000577">
    <property type="entry name" value="Carb_kinase_FGGY"/>
</dbReference>
<sequence length="513" mass="56778">MQNGYLLGVDIGTSSIKVVIIDNNAQIHGVSQASYKLISHNKNYIQIDTEDCWKTYIKCLENIFSEKLINPKEITGIGISGLCPGLTAFDDNGNVLVDPIIYSDRRSLEEATFIEKTIGNDNIFSITANRVMAGAISSTSMLWIKRNMPEQYRSTKYFGHINTLFAYLMTKSFAVDYSNASYTGLFETVKGTDGNWSEELCDKIGIDIKKLPPILSSFNIVGYLNNHDIISLGIPKDTPVVIGGGDTSCATFAAGITKDGDVCESVGTTNVLTVCVDKPLFDNRFLNRCHVVDGTWIYQGALSHVGSSLQWFRDNFCEDIIKKAKHELCDKTAYQLMDEEASNSPQGANGVVFLPYMLGERSPIWDPYARGVFFGISLFNKRNDLIRAIMEGCGYGLKQLIEIAQEIRHSDISDFISIGGGAKSEIWAKIKSDITGKDITILDINDMAPVGAALLAGVGNNTFQNVYQASDKVNKSVYKYITSNNSLAYENNYKVYTNLYPKIKDLFAILNND</sequence>
<dbReference type="InterPro" id="IPR043129">
    <property type="entry name" value="ATPase_NBD"/>
</dbReference>
<evidence type="ECO:0000313" key="8">
    <source>
        <dbReference type="Proteomes" id="UP000310168"/>
    </source>
</evidence>
<keyword evidence="2 4" id="KW-0808">Transferase</keyword>
<dbReference type="Gene3D" id="3.30.420.40">
    <property type="match status" value="2"/>
</dbReference>
<dbReference type="InterPro" id="IPR018485">
    <property type="entry name" value="FGGY_C"/>
</dbReference>
<gene>
    <name evidence="7" type="ORF">EZH24_01675</name>
</gene>
<name>A0ABY2TU55_9SPIR</name>
<dbReference type="GO" id="GO:0016301">
    <property type="term" value="F:kinase activity"/>
    <property type="evidence" value="ECO:0007669"/>
    <property type="project" value="UniProtKB-KW"/>
</dbReference>
<dbReference type="SUPFAM" id="SSF53067">
    <property type="entry name" value="Actin-like ATPase domain"/>
    <property type="match status" value="2"/>
</dbReference>
<dbReference type="Proteomes" id="UP000310168">
    <property type="component" value="Unassembled WGS sequence"/>
</dbReference>
<accession>A0ABY2TU55</accession>
<dbReference type="InterPro" id="IPR018483">
    <property type="entry name" value="Carb_kinase_FGGY_CS"/>
</dbReference>
<dbReference type="RefSeq" id="WP_137997404.1">
    <property type="nucleotide sequence ID" value="NZ_SJDU01000022.1"/>
</dbReference>
<dbReference type="InterPro" id="IPR018484">
    <property type="entry name" value="FGGY_N"/>
</dbReference>
<comment type="caution">
    <text evidence="7">The sequence shown here is derived from an EMBL/GenBank/DDBJ whole genome shotgun (WGS) entry which is preliminary data.</text>
</comment>
<evidence type="ECO:0000259" key="6">
    <source>
        <dbReference type="Pfam" id="PF02782"/>
    </source>
</evidence>
<dbReference type="Pfam" id="PF00370">
    <property type="entry name" value="FGGY_N"/>
    <property type="match status" value="1"/>
</dbReference>
<keyword evidence="3 4" id="KW-0418">Kinase</keyword>
<evidence type="ECO:0000313" key="7">
    <source>
        <dbReference type="EMBL" id="TKZ36133.1"/>
    </source>
</evidence>
<dbReference type="EMBL" id="SJDU01000022">
    <property type="protein sequence ID" value="TKZ36133.1"/>
    <property type="molecule type" value="Genomic_DNA"/>
</dbReference>